<dbReference type="PANTHER" id="PTHR30146:SF109">
    <property type="entry name" value="HTH-TYPE TRANSCRIPTIONAL REGULATOR GALS"/>
    <property type="match status" value="1"/>
</dbReference>
<reference evidence="5 6" key="1">
    <citation type="submission" date="2021-06" db="EMBL/GenBank/DDBJ databases">
        <authorList>
            <person name="Sun Q."/>
            <person name="Li D."/>
        </authorList>
    </citation>
    <scope>NUCLEOTIDE SEQUENCE [LARGE SCALE GENOMIC DNA]</scope>
    <source>
        <strain evidence="5 6">MSJd-7</strain>
    </source>
</reference>
<proteinExistence type="predicted"/>
<organism evidence="5 6">
    <name type="scientific">Butyricicoccus intestinisimiae</name>
    <dbReference type="NCBI Taxonomy" id="2841509"/>
    <lineage>
        <taxon>Bacteria</taxon>
        <taxon>Bacillati</taxon>
        <taxon>Bacillota</taxon>
        <taxon>Clostridia</taxon>
        <taxon>Eubacteriales</taxon>
        <taxon>Butyricicoccaceae</taxon>
        <taxon>Butyricicoccus</taxon>
    </lineage>
</organism>
<dbReference type="EMBL" id="JAHLQI010000001">
    <property type="protein sequence ID" value="MBU5489571.1"/>
    <property type="molecule type" value="Genomic_DNA"/>
</dbReference>
<dbReference type="PROSITE" id="PS00356">
    <property type="entry name" value="HTH_LACI_1"/>
    <property type="match status" value="1"/>
</dbReference>
<evidence type="ECO:0000256" key="3">
    <source>
        <dbReference type="ARBA" id="ARBA00023163"/>
    </source>
</evidence>
<protein>
    <submittedName>
        <fullName evidence="5">LacI family transcriptional regulator</fullName>
    </submittedName>
</protein>
<dbReference type="InterPro" id="IPR000843">
    <property type="entry name" value="HTH_LacI"/>
</dbReference>
<keyword evidence="6" id="KW-1185">Reference proteome</keyword>
<dbReference type="Pfam" id="PF13377">
    <property type="entry name" value="Peripla_BP_3"/>
    <property type="match status" value="1"/>
</dbReference>
<dbReference type="Proteomes" id="UP000783588">
    <property type="component" value="Unassembled WGS sequence"/>
</dbReference>
<dbReference type="RefSeq" id="WP_216469163.1">
    <property type="nucleotide sequence ID" value="NZ_JAHLQI010000001.1"/>
</dbReference>
<evidence type="ECO:0000256" key="1">
    <source>
        <dbReference type="ARBA" id="ARBA00023015"/>
    </source>
</evidence>
<sequence>MNIYDIAELAGVSIATVSRVVNDSPMVSEKTKRRVRKVMEENNYTPNVFARGLGLDSMKTVGLMCPNVADAYMARAVAYLEQNLKEYGYDCILYCSGYDDEERRVAVNSILQKRIDALVLIGSSYAEDDEDSEKVEYIREAAKQVPVFMMNGCIRGENIYCALCNDFQAAHMAVTELIQTGKEDILFLSDSHSYSANQKLKGYQQALRDAGMPVNEKLCVYAENRIDRVRDLLLSRNDLMFDAVFATEDGLAIGALKYAKKRNLSVPRDISIIGYNNSELSVCCDPELSTVDSRGERLCKIIIDSMMLRLKNREIRSKVYANGFLVRRETTDF</sequence>
<accession>A0ABS6EPH1</accession>
<evidence type="ECO:0000313" key="6">
    <source>
        <dbReference type="Proteomes" id="UP000783588"/>
    </source>
</evidence>
<evidence type="ECO:0000256" key="2">
    <source>
        <dbReference type="ARBA" id="ARBA00023125"/>
    </source>
</evidence>
<dbReference type="SMART" id="SM00354">
    <property type="entry name" value="HTH_LACI"/>
    <property type="match status" value="1"/>
</dbReference>
<gene>
    <name evidence="5" type="ORF">KQI75_02840</name>
</gene>
<dbReference type="InterPro" id="IPR046335">
    <property type="entry name" value="LacI/GalR-like_sensor"/>
</dbReference>
<dbReference type="CDD" id="cd01392">
    <property type="entry name" value="HTH_LacI"/>
    <property type="match status" value="1"/>
</dbReference>
<feature type="domain" description="HTH lacI-type" evidence="4">
    <location>
        <begin position="1"/>
        <end position="55"/>
    </location>
</feature>
<evidence type="ECO:0000313" key="5">
    <source>
        <dbReference type="EMBL" id="MBU5489571.1"/>
    </source>
</evidence>
<keyword evidence="3" id="KW-0804">Transcription</keyword>
<dbReference type="CDD" id="cd06267">
    <property type="entry name" value="PBP1_LacI_sugar_binding-like"/>
    <property type="match status" value="1"/>
</dbReference>
<keyword evidence="1" id="KW-0805">Transcription regulation</keyword>
<keyword evidence="2" id="KW-0238">DNA-binding</keyword>
<name>A0ABS6EPH1_9FIRM</name>
<comment type="caution">
    <text evidence="5">The sequence shown here is derived from an EMBL/GenBank/DDBJ whole genome shotgun (WGS) entry which is preliminary data.</text>
</comment>
<evidence type="ECO:0000259" key="4">
    <source>
        <dbReference type="PROSITE" id="PS50932"/>
    </source>
</evidence>
<dbReference type="PROSITE" id="PS50932">
    <property type="entry name" value="HTH_LACI_2"/>
    <property type="match status" value="1"/>
</dbReference>
<dbReference type="PANTHER" id="PTHR30146">
    <property type="entry name" value="LACI-RELATED TRANSCRIPTIONAL REPRESSOR"/>
    <property type="match status" value="1"/>
</dbReference>
<dbReference type="Pfam" id="PF00356">
    <property type="entry name" value="LacI"/>
    <property type="match status" value="1"/>
</dbReference>